<feature type="compositionally biased region" description="Basic and acidic residues" evidence="1">
    <location>
        <begin position="35"/>
        <end position="53"/>
    </location>
</feature>
<evidence type="ECO:0000313" key="3">
    <source>
        <dbReference type="Proteomes" id="UP000594262"/>
    </source>
</evidence>
<feature type="compositionally biased region" description="Basic and acidic residues" evidence="1">
    <location>
        <begin position="208"/>
        <end position="218"/>
    </location>
</feature>
<dbReference type="RefSeq" id="XP_066922550.1">
    <property type="nucleotide sequence ID" value="XM_067066449.1"/>
</dbReference>
<proteinExistence type="predicted"/>
<feature type="compositionally biased region" description="Basic residues" evidence="1">
    <location>
        <begin position="219"/>
        <end position="229"/>
    </location>
</feature>
<protein>
    <submittedName>
        <fullName evidence="2">Uncharacterized protein</fullName>
    </submittedName>
</protein>
<sequence>MTRRSVKKIDYSKFATSGSSSDDDDFECSAPPIKKLKEKDTATKNNIKKGEKVTKKKQEKKTPNQQTEKCFSRATAKERQPRSSRTSNAERIYEEELNAALQESKKIPTDGNTNHKANNADVSDVITIDDDDDVDSSEERIMKMLTCKKSGTESEGSAFADTLPIQNNISPQKLQQQPLPANNPVNTTDDSSQQANDEDDFMSHKSAKTTDSEDDPVRKRSKTSGRRRTRVVESDEEICVKDEEIMEKKLKSKSSISVEKENGQSCDTTATIEETDKENSPVKRPIKRSTKTKKDTPFTKVSKFLGSAPLSDKEDNVSPLKRNETSAQKGQHFNKFRVVPNNVTPMSRLRLGLSRNRKINKPLHQNVSFKFV</sequence>
<feature type="compositionally biased region" description="Polar residues" evidence="1">
    <location>
        <begin position="164"/>
        <end position="195"/>
    </location>
</feature>
<dbReference type="EnsemblMetazoa" id="CLYHEMT011893.3">
    <property type="protein sequence ID" value="CLYHEMP011893.3"/>
    <property type="gene ID" value="CLYHEMG011893"/>
</dbReference>
<dbReference type="EnsemblMetazoa" id="CLYHEMT011893.2">
    <property type="protein sequence ID" value="CLYHEMP011893.2"/>
    <property type="gene ID" value="CLYHEMG011893"/>
</dbReference>
<dbReference type="GeneID" id="136809889"/>
<organism evidence="2 3">
    <name type="scientific">Clytia hemisphaerica</name>
    <dbReference type="NCBI Taxonomy" id="252671"/>
    <lineage>
        <taxon>Eukaryota</taxon>
        <taxon>Metazoa</taxon>
        <taxon>Cnidaria</taxon>
        <taxon>Hydrozoa</taxon>
        <taxon>Hydroidolina</taxon>
        <taxon>Leptothecata</taxon>
        <taxon>Obeliida</taxon>
        <taxon>Clytiidae</taxon>
        <taxon>Clytia</taxon>
    </lineage>
</organism>
<dbReference type="AlphaFoldDB" id="A0A7M5VH95"/>
<dbReference type="RefSeq" id="XP_066922551.1">
    <property type="nucleotide sequence ID" value="XM_067066450.1"/>
</dbReference>
<keyword evidence="3" id="KW-1185">Reference proteome</keyword>
<evidence type="ECO:0000256" key="1">
    <source>
        <dbReference type="SAM" id="MobiDB-lite"/>
    </source>
</evidence>
<reference evidence="2" key="1">
    <citation type="submission" date="2021-01" db="UniProtKB">
        <authorList>
            <consortium name="EnsemblMetazoa"/>
        </authorList>
    </citation>
    <scope>IDENTIFICATION</scope>
</reference>
<evidence type="ECO:0000313" key="2">
    <source>
        <dbReference type="EnsemblMetazoa" id="CLYHEMP011893.3"/>
    </source>
</evidence>
<name>A0A7M5VH95_9CNID</name>
<feature type="compositionally biased region" description="Polar residues" evidence="1">
    <location>
        <begin position="253"/>
        <end position="272"/>
    </location>
</feature>
<feature type="compositionally biased region" description="Basic and acidic residues" evidence="1">
    <location>
        <begin position="230"/>
        <end position="249"/>
    </location>
</feature>
<dbReference type="Proteomes" id="UP000594262">
    <property type="component" value="Unplaced"/>
</dbReference>
<accession>A0A7M5VH95</accession>
<feature type="region of interest" description="Disordered" evidence="1">
    <location>
        <begin position="146"/>
        <end position="333"/>
    </location>
</feature>
<feature type="compositionally biased region" description="Basic and acidic residues" evidence="1">
    <location>
        <begin position="311"/>
        <end position="324"/>
    </location>
</feature>
<feature type="region of interest" description="Disordered" evidence="1">
    <location>
        <begin position="1"/>
        <end position="91"/>
    </location>
</feature>